<sequence>MRQSPGQPSPASSTITGAVADPVNEFLPLPRLFALGLQHLLVMYAGAIAVPLIVGNALGLSKSDLSYLVNCDLFAAGIGTLIQSLGFLIFGIRLPVMMGVTFAAVAPMIAIGVEPGMGLPGIFGASIVSGVFGIAVAPLMGRLLGLFPRVVTGTVIMLIGFSLLSVGINWAAGGQQMIPQVVDGVKHMVPNPAFGDPFGLAIAALVLVTILLLTKFGNALLCNIAVLLGIVTGTLVAAAFGKVSLADASAAPLMTLVTPFYFGMPKFELSAIISMCIVIVITLVESTGMFLALAHVVGKPISRNELTNGLRADGLATVVAGVFNTFPHTSFSQNIGLVSITGVRSRYVAAAGGVLLIVLGLFPKLSYVVASVPQYVLGGAGIVMFGMVAAAGIRMLGMVDFQQQRHNLLIIAVSVGFGMMPTLAPAFFHHFPDWTRPITHSGIVMGTLVAVVLNAWFNGIRGSHEVMHGAAAAAH</sequence>
<proteinExistence type="inferred from homology"/>
<protein>
    <submittedName>
        <fullName evidence="9">Purine permease</fullName>
    </submittedName>
</protein>
<dbReference type="InterPro" id="IPR006043">
    <property type="entry name" value="NCS2"/>
</dbReference>
<organism evidence="9 10">
    <name type="scientific">Ralstonia pickettii</name>
    <name type="common">Burkholderia pickettii</name>
    <dbReference type="NCBI Taxonomy" id="329"/>
    <lineage>
        <taxon>Bacteria</taxon>
        <taxon>Pseudomonadati</taxon>
        <taxon>Pseudomonadota</taxon>
        <taxon>Betaproteobacteria</taxon>
        <taxon>Burkholderiales</taxon>
        <taxon>Burkholderiaceae</taxon>
        <taxon>Ralstonia</taxon>
    </lineage>
</organism>
<dbReference type="AlphaFoldDB" id="A0A2N4TTD2"/>
<feature type="transmembrane region" description="Helical" evidence="8">
    <location>
        <begin position="119"/>
        <end position="139"/>
    </location>
</feature>
<dbReference type="RefSeq" id="WP_102066005.1">
    <property type="nucleotide sequence ID" value="NZ_PKQE01000002.1"/>
</dbReference>
<evidence type="ECO:0000256" key="5">
    <source>
        <dbReference type="ARBA" id="ARBA00022692"/>
    </source>
</evidence>
<accession>A0A2N4TTD2</accession>
<keyword evidence="4" id="KW-1003">Cell membrane</keyword>
<feature type="transmembrane region" description="Helical" evidence="8">
    <location>
        <begin position="408"/>
        <end position="431"/>
    </location>
</feature>
<evidence type="ECO:0000256" key="8">
    <source>
        <dbReference type="SAM" id="Phobius"/>
    </source>
</evidence>
<evidence type="ECO:0000256" key="6">
    <source>
        <dbReference type="ARBA" id="ARBA00022989"/>
    </source>
</evidence>
<keyword evidence="5 8" id="KW-0812">Transmembrane</keyword>
<evidence type="ECO:0000256" key="3">
    <source>
        <dbReference type="ARBA" id="ARBA00022448"/>
    </source>
</evidence>
<dbReference type="PANTHER" id="PTHR42810:SF4">
    <property type="entry name" value="URIC ACID TRANSPORTER UACT"/>
    <property type="match status" value="1"/>
</dbReference>
<keyword evidence="7 8" id="KW-0472">Membrane</keyword>
<dbReference type="InterPro" id="IPR006042">
    <property type="entry name" value="Xan_ur_permease"/>
</dbReference>
<comment type="caution">
    <text evidence="9">The sequence shown here is derived from an EMBL/GenBank/DDBJ whole genome shotgun (WGS) entry which is preliminary data.</text>
</comment>
<dbReference type="GO" id="GO:0042907">
    <property type="term" value="F:xanthine transmembrane transporter activity"/>
    <property type="evidence" value="ECO:0007669"/>
    <property type="project" value="TreeGrafter"/>
</dbReference>
<dbReference type="InterPro" id="IPR017588">
    <property type="entry name" value="UacT-like"/>
</dbReference>
<gene>
    <name evidence="9" type="ORF">C0Q88_13790</name>
</gene>
<dbReference type="Pfam" id="PF00860">
    <property type="entry name" value="Xan_ur_permease"/>
    <property type="match status" value="1"/>
</dbReference>
<comment type="similarity">
    <text evidence="2">Belongs to the nucleobase:cation symporter-2 (NCS2) (TC 2.A.40) family.</text>
</comment>
<dbReference type="NCBIfam" id="TIGR00801">
    <property type="entry name" value="ncs2"/>
    <property type="match status" value="1"/>
</dbReference>
<dbReference type="EMBL" id="PKQE01000002">
    <property type="protein sequence ID" value="PLC42982.1"/>
    <property type="molecule type" value="Genomic_DNA"/>
</dbReference>
<evidence type="ECO:0000313" key="9">
    <source>
        <dbReference type="EMBL" id="PLC42982.1"/>
    </source>
</evidence>
<keyword evidence="3" id="KW-0813">Transport</keyword>
<evidence type="ECO:0000256" key="4">
    <source>
        <dbReference type="ARBA" id="ARBA00022475"/>
    </source>
</evidence>
<feature type="transmembrane region" description="Helical" evidence="8">
    <location>
        <begin position="220"/>
        <end position="240"/>
    </location>
</feature>
<name>A0A2N4TTD2_RALPI</name>
<dbReference type="GO" id="GO:0005886">
    <property type="term" value="C:plasma membrane"/>
    <property type="evidence" value="ECO:0007669"/>
    <property type="project" value="UniProtKB-SubCell"/>
</dbReference>
<feature type="transmembrane region" description="Helical" evidence="8">
    <location>
        <begin position="375"/>
        <end position="396"/>
    </location>
</feature>
<feature type="transmembrane region" description="Helical" evidence="8">
    <location>
        <begin position="193"/>
        <end position="213"/>
    </location>
</feature>
<dbReference type="Proteomes" id="UP000234456">
    <property type="component" value="Unassembled WGS sequence"/>
</dbReference>
<evidence type="ECO:0000313" key="10">
    <source>
        <dbReference type="Proteomes" id="UP000234456"/>
    </source>
</evidence>
<evidence type="ECO:0000256" key="7">
    <source>
        <dbReference type="ARBA" id="ARBA00023136"/>
    </source>
</evidence>
<feature type="transmembrane region" description="Helical" evidence="8">
    <location>
        <begin position="437"/>
        <end position="457"/>
    </location>
</feature>
<feature type="transmembrane region" description="Helical" evidence="8">
    <location>
        <begin position="67"/>
        <end position="89"/>
    </location>
</feature>
<keyword evidence="6 8" id="KW-1133">Transmembrane helix</keyword>
<dbReference type="NCBIfam" id="TIGR03173">
    <property type="entry name" value="pbuX"/>
    <property type="match status" value="1"/>
</dbReference>
<feature type="transmembrane region" description="Helical" evidence="8">
    <location>
        <begin position="151"/>
        <end position="173"/>
    </location>
</feature>
<evidence type="ECO:0000256" key="1">
    <source>
        <dbReference type="ARBA" id="ARBA00004651"/>
    </source>
</evidence>
<reference evidence="9 10" key="1">
    <citation type="submission" date="2017-12" db="EMBL/GenBank/DDBJ databases">
        <title>Draft genome sequence of Ralstonia pickettii 52.</title>
        <authorList>
            <person name="Zheng B."/>
        </authorList>
    </citation>
    <scope>NUCLEOTIDE SEQUENCE [LARGE SCALE GENOMIC DNA]</scope>
    <source>
        <strain evidence="9 10">52</strain>
    </source>
</reference>
<dbReference type="PANTHER" id="PTHR42810">
    <property type="entry name" value="PURINE PERMEASE C1399.01C-RELATED"/>
    <property type="match status" value="1"/>
</dbReference>
<comment type="subcellular location">
    <subcellularLocation>
        <location evidence="1">Cell membrane</location>
        <topology evidence="1">Multi-pass membrane protein</topology>
    </subcellularLocation>
</comment>
<dbReference type="OrthoDB" id="9805749at2"/>
<evidence type="ECO:0000256" key="2">
    <source>
        <dbReference type="ARBA" id="ARBA00008821"/>
    </source>
</evidence>
<feature type="transmembrane region" description="Helical" evidence="8">
    <location>
        <begin position="41"/>
        <end position="61"/>
    </location>
</feature>
<feature type="transmembrane region" description="Helical" evidence="8">
    <location>
        <begin position="269"/>
        <end position="294"/>
    </location>
</feature>
<dbReference type="NCBIfam" id="NF037981">
    <property type="entry name" value="NCS2_1"/>
    <property type="match status" value="1"/>
</dbReference>
<feature type="transmembrane region" description="Helical" evidence="8">
    <location>
        <begin position="347"/>
        <end position="369"/>
    </location>
</feature>